<keyword evidence="1" id="KW-0677">Repeat</keyword>
<comment type="caution">
    <text evidence="4">The sequence shown here is derived from an EMBL/GenBank/DDBJ whole genome shotgun (WGS) entry which is preliminary data.</text>
</comment>
<dbReference type="SMART" id="SM00060">
    <property type="entry name" value="FN3"/>
    <property type="match status" value="1"/>
</dbReference>
<dbReference type="InterPro" id="IPR050964">
    <property type="entry name" value="Striated_Muscle_Regulatory"/>
</dbReference>
<gene>
    <name evidence="4" type="ORF">TPAB3V08_LOCUS15297</name>
</gene>
<keyword evidence="5" id="KW-1185">Reference proteome</keyword>
<dbReference type="Pfam" id="PF07679">
    <property type="entry name" value="I-set"/>
    <property type="match status" value="1"/>
</dbReference>
<dbReference type="InterPro" id="IPR003961">
    <property type="entry name" value="FN3_dom"/>
</dbReference>
<dbReference type="InterPro" id="IPR036116">
    <property type="entry name" value="FN3_sf"/>
</dbReference>
<evidence type="ECO:0000313" key="5">
    <source>
        <dbReference type="Proteomes" id="UP001153148"/>
    </source>
</evidence>
<dbReference type="CDD" id="cd00063">
    <property type="entry name" value="FN3"/>
    <property type="match status" value="2"/>
</dbReference>
<reference evidence="4" key="1">
    <citation type="submission" date="2021-03" db="EMBL/GenBank/DDBJ databases">
        <authorList>
            <person name="Tran Van P."/>
        </authorList>
    </citation>
    <scope>NUCLEOTIDE SEQUENCE</scope>
</reference>
<feature type="region of interest" description="Disordered" evidence="2">
    <location>
        <begin position="153"/>
        <end position="172"/>
    </location>
</feature>
<dbReference type="InterPro" id="IPR036179">
    <property type="entry name" value="Ig-like_dom_sf"/>
</dbReference>
<feature type="non-terminal residue" evidence="4">
    <location>
        <position position="1"/>
    </location>
</feature>
<sequence>QGISETRACYCSSTRVSVKQESTPDGVSAELQIAGAEASDSGSYFCKASNLYGADQQMVQLMVQEPPKSPTNVESVMISSRSVKIQWQHQLMDSNEVNKYIVQFRENDGSWQHQELLGTPLQHTAALVEDLKPATRYVFRVLAEGPAGRSAPSVELAVKTDPQRPAGPPLNLSVRPVSSTELLVTWTPPLSELRHGDVQGYNIGYRET</sequence>
<dbReference type="SUPFAM" id="SSF49265">
    <property type="entry name" value="Fibronectin type III"/>
    <property type="match status" value="1"/>
</dbReference>
<feature type="domain" description="Fibronectin type-III" evidence="3">
    <location>
        <begin position="69"/>
        <end position="163"/>
    </location>
</feature>
<proteinExistence type="predicted"/>
<dbReference type="InterPro" id="IPR013783">
    <property type="entry name" value="Ig-like_fold"/>
</dbReference>
<evidence type="ECO:0000313" key="4">
    <source>
        <dbReference type="EMBL" id="CAG2068354.1"/>
    </source>
</evidence>
<evidence type="ECO:0000259" key="3">
    <source>
        <dbReference type="PROSITE" id="PS50853"/>
    </source>
</evidence>
<dbReference type="EMBL" id="CAJPIN010087547">
    <property type="protein sequence ID" value="CAG2068354.1"/>
    <property type="molecule type" value="Genomic_DNA"/>
</dbReference>
<dbReference type="Gene3D" id="2.60.40.10">
    <property type="entry name" value="Immunoglobulins"/>
    <property type="match status" value="3"/>
</dbReference>
<dbReference type="PROSITE" id="PS50853">
    <property type="entry name" value="FN3"/>
    <property type="match status" value="2"/>
</dbReference>
<feature type="domain" description="Fibronectin type-III" evidence="3">
    <location>
        <begin position="168"/>
        <end position="208"/>
    </location>
</feature>
<organism evidence="4 5">
    <name type="scientific">Timema podura</name>
    <name type="common">Walking stick</name>
    <dbReference type="NCBI Taxonomy" id="61482"/>
    <lineage>
        <taxon>Eukaryota</taxon>
        <taxon>Metazoa</taxon>
        <taxon>Ecdysozoa</taxon>
        <taxon>Arthropoda</taxon>
        <taxon>Hexapoda</taxon>
        <taxon>Insecta</taxon>
        <taxon>Pterygota</taxon>
        <taxon>Neoptera</taxon>
        <taxon>Polyneoptera</taxon>
        <taxon>Phasmatodea</taxon>
        <taxon>Timematodea</taxon>
        <taxon>Timematoidea</taxon>
        <taxon>Timematidae</taxon>
        <taxon>Timema</taxon>
    </lineage>
</organism>
<accession>A0ABN7PKR7</accession>
<protein>
    <recommendedName>
        <fullName evidence="3">Fibronectin type-III domain-containing protein</fullName>
    </recommendedName>
</protein>
<dbReference type="PANTHER" id="PTHR13817">
    <property type="entry name" value="TITIN"/>
    <property type="match status" value="1"/>
</dbReference>
<dbReference type="Pfam" id="PF00041">
    <property type="entry name" value="fn3"/>
    <property type="match status" value="2"/>
</dbReference>
<dbReference type="InterPro" id="IPR013098">
    <property type="entry name" value="Ig_I-set"/>
</dbReference>
<feature type="non-terminal residue" evidence="4">
    <location>
        <position position="208"/>
    </location>
</feature>
<dbReference type="PANTHER" id="PTHR13817:SF166">
    <property type="entry name" value="NEURONAL IGCAM-RELATED"/>
    <property type="match status" value="1"/>
</dbReference>
<evidence type="ECO:0000256" key="2">
    <source>
        <dbReference type="SAM" id="MobiDB-lite"/>
    </source>
</evidence>
<dbReference type="SUPFAM" id="SSF48726">
    <property type="entry name" value="Immunoglobulin"/>
    <property type="match status" value="1"/>
</dbReference>
<evidence type="ECO:0000256" key="1">
    <source>
        <dbReference type="ARBA" id="ARBA00022737"/>
    </source>
</evidence>
<dbReference type="Proteomes" id="UP001153148">
    <property type="component" value="Unassembled WGS sequence"/>
</dbReference>
<name>A0ABN7PKR7_TIMPD</name>